<evidence type="ECO:0000259" key="13">
    <source>
        <dbReference type="Pfam" id="PF24810"/>
    </source>
</evidence>
<dbReference type="PANTHER" id="PTHR45794:SF1">
    <property type="entry name" value="LEUCINE--TRNA LIGASE, CYTOPLASMIC"/>
    <property type="match status" value="1"/>
</dbReference>
<evidence type="ECO:0000256" key="3">
    <source>
        <dbReference type="ARBA" id="ARBA00022598"/>
    </source>
</evidence>
<feature type="domain" description="Methionyl/Valyl/Leucyl/Isoleucyl-tRNA synthetase anticodon-binding" evidence="12">
    <location>
        <begin position="811"/>
        <end position="932"/>
    </location>
</feature>
<dbReference type="AlphaFoldDB" id="A0A1W0XCM0"/>
<evidence type="ECO:0000256" key="9">
    <source>
        <dbReference type="RuleBase" id="RU363035"/>
    </source>
</evidence>
<dbReference type="InterPro" id="IPR002300">
    <property type="entry name" value="aa-tRNA-synth_Ia"/>
</dbReference>
<evidence type="ECO:0000259" key="11">
    <source>
        <dbReference type="Pfam" id="PF00133"/>
    </source>
</evidence>
<dbReference type="PANTHER" id="PTHR45794">
    <property type="entry name" value="LEUCYL-TRNA SYNTHETASE"/>
    <property type="match status" value="1"/>
</dbReference>
<dbReference type="GO" id="GO:0005524">
    <property type="term" value="F:ATP binding"/>
    <property type="evidence" value="ECO:0007669"/>
    <property type="project" value="UniProtKB-KW"/>
</dbReference>
<evidence type="ECO:0000256" key="2">
    <source>
        <dbReference type="ARBA" id="ARBA00013164"/>
    </source>
</evidence>
<reference evidence="15" key="1">
    <citation type="submission" date="2017-01" db="EMBL/GenBank/DDBJ databases">
        <title>Comparative genomics of anhydrobiosis in the tardigrade Hypsibius dujardini.</title>
        <authorList>
            <person name="Yoshida Y."/>
            <person name="Koutsovoulos G."/>
            <person name="Laetsch D."/>
            <person name="Stevens L."/>
            <person name="Kumar S."/>
            <person name="Horikawa D."/>
            <person name="Ishino K."/>
            <person name="Komine S."/>
            <person name="Tomita M."/>
            <person name="Blaxter M."/>
            <person name="Arakawa K."/>
        </authorList>
    </citation>
    <scope>NUCLEOTIDE SEQUENCE [LARGE SCALE GENOMIC DNA]</scope>
    <source>
        <strain evidence="15">Z151</strain>
    </source>
</reference>
<organism evidence="14 15">
    <name type="scientific">Hypsibius exemplaris</name>
    <name type="common">Freshwater tardigrade</name>
    <dbReference type="NCBI Taxonomy" id="2072580"/>
    <lineage>
        <taxon>Eukaryota</taxon>
        <taxon>Metazoa</taxon>
        <taxon>Ecdysozoa</taxon>
        <taxon>Tardigrada</taxon>
        <taxon>Eutardigrada</taxon>
        <taxon>Parachela</taxon>
        <taxon>Hypsibioidea</taxon>
        <taxon>Hypsibiidae</taxon>
        <taxon>Hypsibius</taxon>
    </lineage>
</organism>
<feature type="region of interest" description="Disordered" evidence="10">
    <location>
        <begin position="120"/>
        <end position="145"/>
    </location>
</feature>
<evidence type="ECO:0000256" key="6">
    <source>
        <dbReference type="ARBA" id="ARBA00022917"/>
    </source>
</evidence>
<dbReference type="NCBIfam" id="TIGR00395">
    <property type="entry name" value="leuS_arch"/>
    <property type="match status" value="1"/>
</dbReference>
<keyword evidence="15" id="KW-1185">Reference proteome</keyword>
<feature type="domain" description="Aminoacyl-tRNA synthetase class Ia" evidence="11">
    <location>
        <begin position="26"/>
        <end position="109"/>
    </location>
</feature>
<feature type="compositionally biased region" description="Basic and acidic residues" evidence="10">
    <location>
        <begin position="136"/>
        <end position="145"/>
    </location>
</feature>
<gene>
    <name evidence="14" type="ORF">BV898_00932</name>
</gene>
<dbReference type="GO" id="GO:0002161">
    <property type="term" value="F:aminoacyl-tRNA deacylase activity"/>
    <property type="evidence" value="ECO:0007669"/>
    <property type="project" value="InterPro"/>
</dbReference>
<dbReference type="OrthoDB" id="10249672at2759"/>
<evidence type="ECO:0000313" key="15">
    <source>
        <dbReference type="Proteomes" id="UP000192578"/>
    </source>
</evidence>
<dbReference type="CDD" id="cd07959">
    <property type="entry name" value="Anticodon_Ia_Leu_AEc"/>
    <property type="match status" value="1"/>
</dbReference>
<evidence type="ECO:0000256" key="7">
    <source>
        <dbReference type="ARBA" id="ARBA00023146"/>
    </source>
</evidence>
<dbReference type="Pfam" id="PF00133">
    <property type="entry name" value="tRNA-synt_1"/>
    <property type="match status" value="2"/>
</dbReference>
<dbReference type="Gene3D" id="1.10.730.10">
    <property type="entry name" value="Isoleucyl-tRNA Synthetase, Domain 1"/>
    <property type="match status" value="1"/>
</dbReference>
<keyword evidence="3 9" id="KW-0436">Ligase</keyword>
<keyword evidence="7 9" id="KW-0030">Aminoacyl-tRNA synthetase</keyword>
<feature type="domain" description="Aminoacyl-tRNA synthetase class Ia" evidence="11">
    <location>
        <begin position="199"/>
        <end position="770"/>
    </location>
</feature>
<evidence type="ECO:0000256" key="1">
    <source>
        <dbReference type="ARBA" id="ARBA00005594"/>
    </source>
</evidence>
<dbReference type="SUPFAM" id="SSF52374">
    <property type="entry name" value="Nucleotidylyl transferase"/>
    <property type="match status" value="1"/>
</dbReference>
<keyword evidence="4 9" id="KW-0547">Nucleotide-binding</keyword>
<name>A0A1W0XCM0_HYPEX</name>
<dbReference type="SUPFAM" id="SSF47323">
    <property type="entry name" value="Anticodon-binding domain of a subclass of class I aminoacyl-tRNA synthetases"/>
    <property type="match status" value="1"/>
</dbReference>
<comment type="caution">
    <text evidence="14">The sequence shown here is derived from an EMBL/GenBank/DDBJ whole genome shotgun (WGS) entry which is preliminary data.</text>
</comment>
<dbReference type="InterPro" id="IPR055416">
    <property type="entry name" value="RBD_LARS1"/>
</dbReference>
<keyword evidence="5 9" id="KW-0067">ATP-binding</keyword>
<dbReference type="EMBL" id="MTYJ01000003">
    <property type="protein sequence ID" value="OQV25246.1"/>
    <property type="molecule type" value="Genomic_DNA"/>
</dbReference>
<proteinExistence type="inferred from homology"/>
<sequence>MELKGTAIEQKGRAKVSTLLAIEKDIQAEWRENRVFEEDAPAEFDEKTKSKYLVTFPYPYMNGRLHLGHTFTLAKAEFAVGYQRMKGKRCLYPFGFHCTGMPIKACADKLKREMELFGNPPVFPTDDGNQENTPTKPDDSGHGDVIVDKAKGNKSKAKAKAGSAKYQWQIMQQLGLTDTEIASFADPHHWLGYFPPLAVQDLKSMGAKIDWRRSFITTDVNPYYDSFIRWQFLRLKERGKIMFGKRYTIYSPLDQQPCMDHDRSAGEAVGPQEYTLIKMQILEPFPAALQNALGRKVFLVAATMRPETMYGQTNCWVQPEMTYIATEHKNGEVFISTERAARNMAYQDMTAEFGKFVKVELKSDGKPLTGQDLLGAKLKAPLSSYPHIFALPMLNIRGDKGTGIVTSVPSDSPDDFAALRDLKNKQPFRAKYGITDDMVLPFDPIPIIDVPGYGNLSAVTACEQLKVVSQNDREKLAEAKERVYLKGFYEGTIIVGPHTGKKVQDVKKVIQQELVKSGEAVVYMEPEKEVISRSGDECVVALCDQWYLDYGNEEWKNQVRQSLAELNTYSDDTRKNFLAAIDWLHEYACSRSFGLGTRLPWDEKYLIESLSDSTIYMAFYTVSHLLMKPFDGSETGPAGIRAEQMTPEVWDYIFLADAPYPKDSGILEATLRTLKNEFNYWYAVDLRVTGKDLVPNHLSFFLYNHVAMWPDDHTKWPNSVRVNGHSLLNSEKMSKSTGNFLTLEDAVQLYSADGMRLALADAGDGLDDANFAVSTADAGVLRLYAWLDYVKDVKVKGEVLLVDRTELTFNDRAFENDINAKIQLTEASYEKMMYKDALKSGFFELQLCLSRYREFCGADGLHRGLMDRFFEVQTLLLAPICPHICEHIWKTLLGHKESLMSAKFPVAGPIDHKLVQATEYLVHSLHEYRLKLKSYLQPAKGKTVGPAKPTHATIWVAQSYPAWQTVVLKTIQGYLAKGDVLPDNKDILNDLKQDAEVTKHIKKVMPFVHMVKTNYEREGVKALKSELDFNEREVLVENLTYLKSTLELEGLDVRYSSESDDAKLREELCPGESRIVYRGGSV</sequence>
<dbReference type="EC" id="6.1.1.4" evidence="2"/>
<evidence type="ECO:0000256" key="5">
    <source>
        <dbReference type="ARBA" id="ARBA00022840"/>
    </source>
</evidence>
<dbReference type="InterPro" id="IPR001412">
    <property type="entry name" value="aa-tRNA-synth_I_CS"/>
</dbReference>
<evidence type="ECO:0000256" key="10">
    <source>
        <dbReference type="SAM" id="MobiDB-lite"/>
    </source>
</evidence>
<protein>
    <recommendedName>
        <fullName evidence="2">leucine--tRNA ligase</fullName>
        <ecNumber evidence="2">6.1.1.4</ecNumber>
    </recommendedName>
    <alternativeName>
        <fullName evidence="8">Leucyl-tRNA synthetase</fullName>
    </alternativeName>
</protein>
<dbReference type="InterPro" id="IPR009008">
    <property type="entry name" value="Val/Leu/Ile-tRNA-synth_edit"/>
</dbReference>
<dbReference type="Gene3D" id="3.90.740.10">
    <property type="entry name" value="Valyl/Leucyl/Isoleucyl-tRNA synthetase, editing domain"/>
    <property type="match status" value="1"/>
</dbReference>
<evidence type="ECO:0000313" key="14">
    <source>
        <dbReference type="EMBL" id="OQV25246.1"/>
    </source>
</evidence>
<dbReference type="SUPFAM" id="SSF50677">
    <property type="entry name" value="ValRS/IleRS/LeuRS editing domain"/>
    <property type="match status" value="1"/>
</dbReference>
<dbReference type="GO" id="GO:0006429">
    <property type="term" value="P:leucyl-tRNA aminoacylation"/>
    <property type="evidence" value="ECO:0007669"/>
    <property type="project" value="InterPro"/>
</dbReference>
<evidence type="ECO:0000256" key="4">
    <source>
        <dbReference type="ARBA" id="ARBA00022741"/>
    </source>
</evidence>
<feature type="domain" description="Leucine--tRNA ligase RagD-binding" evidence="13">
    <location>
        <begin position="956"/>
        <end position="1027"/>
    </location>
</feature>
<dbReference type="FunFam" id="3.40.50.620:FF:000326">
    <property type="entry name" value="Leucine--tRNA ligase, cytoplasmic"/>
    <property type="match status" value="1"/>
</dbReference>
<dbReference type="InterPro" id="IPR014729">
    <property type="entry name" value="Rossmann-like_a/b/a_fold"/>
</dbReference>
<evidence type="ECO:0000256" key="8">
    <source>
        <dbReference type="ARBA" id="ARBA00030520"/>
    </source>
</evidence>
<dbReference type="Proteomes" id="UP000192578">
    <property type="component" value="Unassembled WGS sequence"/>
</dbReference>
<keyword evidence="6 9" id="KW-0648">Protein biosynthesis</keyword>
<dbReference type="Pfam" id="PF08264">
    <property type="entry name" value="Anticodon_1"/>
    <property type="match status" value="1"/>
</dbReference>
<dbReference type="GO" id="GO:0004823">
    <property type="term" value="F:leucine-tRNA ligase activity"/>
    <property type="evidence" value="ECO:0007669"/>
    <property type="project" value="UniProtKB-EC"/>
</dbReference>
<dbReference type="FunFam" id="3.90.740.10:FF:000001">
    <property type="entry name" value="Leucine--tRNA ligase, cytoplasmic"/>
    <property type="match status" value="1"/>
</dbReference>
<evidence type="ECO:0000259" key="12">
    <source>
        <dbReference type="Pfam" id="PF08264"/>
    </source>
</evidence>
<dbReference type="InterPro" id="IPR009080">
    <property type="entry name" value="tRNAsynth_Ia_anticodon-bd"/>
</dbReference>
<dbReference type="Pfam" id="PF24810">
    <property type="entry name" value="RBD_LARS1"/>
    <property type="match status" value="1"/>
</dbReference>
<dbReference type="Gene3D" id="3.40.50.620">
    <property type="entry name" value="HUPs"/>
    <property type="match status" value="1"/>
</dbReference>
<comment type="similarity">
    <text evidence="1 9">Belongs to the class-I aminoacyl-tRNA synthetase family.</text>
</comment>
<dbReference type="InterPro" id="IPR004493">
    <property type="entry name" value="Leu-tRNA-synth_Ia_arc/euk"/>
</dbReference>
<dbReference type="PROSITE" id="PS00178">
    <property type="entry name" value="AA_TRNA_LIGASE_I"/>
    <property type="match status" value="1"/>
</dbReference>
<accession>A0A1W0XCM0</accession>
<dbReference type="InterPro" id="IPR013155">
    <property type="entry name" value="M/V/L/I-tRNA-synth_anticd-bd"/>
</dbReference>